<dbReference type="Proteomes" id="UP001341840">
    <property type="component" value="Unassembled WGS sequence"/>
</dbReference>
<keyword evidence="3" id="KW-1185">Reference proteome</keyword>
<proteinExistence type="predicted"/>
<feature type="compositionally biased region" description="Basic and acidic residues" evidence="1">
    <location>
        <begin position="1"/>
        <end position="15"/>
    </location>
</feature>
<protein>
    <submittedName>
        <fullName evidence="2">Uncharacterized protein</fullName>
    </submittedName>
</protein>
<evidence type="ECO:0000256" key="1">
    <source>
        <dbReference type="SAM" id="MobiDB-lite"/>
    </source>
</evidence>
<evidence type="ECO:0000313" key="3">
    <source>
        <dbReference type="Proteomes" id="UP001341840"/>
    </source>
</evidence>
<evidence type="ECO:0000313" key="2">
    <source>
        <dbReference type="EMBL" id="MED6127314.1"/>
    </source>
</evidence>
<dbReference type="EMBL" id="JASCZI010031718">
    <property type="protein sequence ID" value="MED6127314.1"/>
    <property type="molecule type" value="Genomic_DNA"/>
</dbReference>
<comment type="caution">
    <text evidence="2">The sequence shown here is derived from an EMBL/GenBank/DDBJ whole genome shotgun (WGS) entry which is preliminary data.</text>
</comment>
<feature type="non-terminal residue" evidence="2">
    <location>
        <position position="185"/>
    </location>
</feature>
<sequence>MERKHAKVEISQRSKNEKRRKGTVVIGLEQTQTLSKDEFNIYNFHAKFGAEVAKKSTRNEKITKKSLKAKSKAYAYALPCLGRHVLAGTGPYAYTPEGSMQVVCTLKIEKNSDNKCGFDSGFGMTIDIDSVSTTKSKGLDFPMYETKSFSLFFYSLVDLKWTPPAIGVVKINCDASKMQDITDTG</sequence>
<reference evidence="2 3" key="1">
    <citation type="journal article" date="2023" name="Plants (Basel)">
        <title>Bridging the Gap: Combining Genomics and Transcriptomics Approaches to Understand Stylosanthes scabra, an Orphan Legume from the Brazilian Caatinga.</title>
        <authorList>
            <person name="Ferreira-Neto J.R.C."/>
            <person name="da Silva M.D."/>
            <person name="Binneck E."/>
            <person name="de Melo N.F."/>
            <person name="da Silva R.H."/>
            <person name="de Melo A.L.T.M."/>
            <person name="Pandolfi V."/>
            <person name="Bustamante F.O."/>
            <person name="Brasileiro-Vidal A.C."/>
            <person name="Benko-Iseppon A.M."/>
        </authorList>
    </citation>
    <scope>NUCLEOTIDE SEQUENCE [LARGE SCALE GENOMIC DNA]</scope>
    <source>
        <tissue evidence="2">Leaves</tissue>
    </source>
</reference>
<accession>A0ABU6RTQ1</accession>
<name>A0ABU6RTQ1_9FABA</name>
<feature type="region of interest" description="Disordered" evidence="1">
    <location>
        <begin position="1"/>
        <end position="21"/>
    </location>
</feature>
<gene>
    <name evidence="2" type="ORF">PIB30_086940</name>
</gene>
<organism evidence="2 3">
    <name type="scientific">Stylosanthes scabra</name>
    <dbReference type="NCBI Taxonomy" id="79078"/>
    <lineage>
        <taxon>Eukaryota</taxon>
        <taxon>Viridiplantae</taxon>
        <taxon>Streptophyta</taxon>
        <taxon>Embryophyta</taxon>
        <taxon>Tracheophyta</taxon>
        <taxon>Spermatophyta</taxon>
        <taxon>Magnoliopsida</taxon>
        <taxon>eudicotyledons</taxon>
        <taxon>Gunneridae</taxon>
        <taxon>Pentapetalae</taxon>
        <taxon>rosids</taxon>
        <taxon>fabids</taxon>
        <taxon>Fabales</taxon>
        <taxon>Fabaceae</taxon>
        <taxon>Papilionoideae</taxon>
        <taxon>50 kb inversion clade</taxon>
        <taxon>dalbergioids sensu lato</taxon>
        <taxon>Dalbergieae</taxon>
        <taxon>Pterocarpus clade</taxon>
        <taxon>Stylosanthes</taxon>
    </lineage>
</organism>